<organism evidence="1 2">
    <name type="scientific">Trametes coccinea (strain BRFM310)</name>
    <name type="common">Pycnoporus coccineus</name>
    <dbReference type="NCBI Taxonomy" id="1353009"/>
    <lineage>
        <taxon>Eukaryota</taxon>
        <taxon>Fungi</taxon>
        <taxon>Dikarya</taxon>
        <taxon>Basidiomycota</taxon>
        <taxon>Agaricomycotina</taxon>
        <taxon>Agaricomycetes</taxon>
        <taxon>Polyporales</taxon>
        <taxon>Polyporaceae</taxon>
        <taxon>Trametes</taxon>
    </lineage>
</organism>
<dbReference type="EMBL" id="KZ084124">
    <property type="protein sequence ID" value="OSC99781.1"/>
    <property type="molecule type" value="Genomic_DNA"/>
</dbReference>
<gene>
    <name evidence="1" type="ORF">PYCCODRAFT_749373</name>
</gene>
<evidence type="ECO:0000313" key="2">
    <source>
        <dbReference type="Proteomes" id="UP000193067"/>
    </source>
</evidence>
<accession>A0A1Y2IIP4</accession>
<dbReference type="OrthoDB" id="10493232at2759"/>
<protein>
    <submittedName>
        <fullName evidence="1">Uncharacterized protein</fullName>
    </submittedName>
</protein>
<dbReference type="AlphaFoldDB" id="A0A1Y2IIP4"/>
<evidence type="ECO:0000313" key="1">
    <source>
        <dbReference type="EMBL" id="OSC99781.1"/>
    </source>
</evidence>
<proteinExistence type="predicted"/>
<sequence>MQPAARGSTTIHPPDDTTGRVLLAVKPAARYALFSFRLVAAARCAVSQPGVTRTHGAHRRPVLAGVLVLLAQHVVEGSLGCPAAREDYRSTRLVESPCATRVLSGALGACAIVEGDMCDYDCGDGAGI</sequence>
<name>A0A1Y2IIP4_TRAC3</name>
<dbReference type="Proteomes" id="UP000193067">
    <property type="component" value="Unassembled WGS sequence"/>
</dbReference>
<reference evidence="1 2" key="1">
    <citation type="journal article" date="2015" name="Biotechnol. Biofuels">
        <title>Enhanced degradation of softwood versus hardwood by the white-rot fungus Pycnoporus coccineus.</title>
        <authorList>
            <person name="Couturier M."/>
            <person name="Navarro D."/>
            <person name="Chevret D."/>
            <person name="Henrissat B."/>
            <person name="Piumi F."/>
            <person name="Ruiz-Duenas F.J."/>
            <person name="Martinez A.T."/>
            <person name="Grigoriev I.V."/>
            <person name="Riley R."/>
            <person name="Lipzen A."/>
            <person name="Berrin J.G."/>
            <person name="Master E.R."/>
            <person name="Rosso M.N."/>
        </authorList>
    </citation>
    <scope>NUCLEOTIDE SEQUENCE [LARGE SCALE GENOMIC DNA]</scope>
    <source>
        <strain evidence="1 2">BRFM310</strain>
    </source>
</reference>
<keyword evidence="2" id="KW-1185">Reference proteome</keyword>